<dbReference type="PANTHER" id="PTHR43674">
    <property type="entry name" value="NITRILASE C965.09-RELATED"/>
    <property type="match status" value="1"/>
</dbReference>
<dbReference type="GO" id="GO:0016746">
    <property type="term" value="F:acyltransferase activity"/>
    <property type="evidence" value="ECO:0007669"/>
    <property type="project" value="UniProtKB-KW"/>
</dbReference>
<dbReference type="PANTHER" id="PTHR43674:SF2">
    <property type="entry name" value="BETA-UREIDOPROPIONASE"/>
    <property type="match status" value="1"/>
</dbReference>
<dbReference type="CDD" id="cd07197">
    <property type="entry name" value="nitrilase"/>
    <property type="match status" value="1"/>
</dbReference>
<gene>
    <name evidence="3" type="primary">ramA_5</name>
    <name evidence="3" type="ORF">NCTC7914_03783</name>
</gene>
<name>A0A379KQI4_PSEPU</name>
<dbReference type="Gene3D" id="3.60.110.10">
    <property type="entry name" value="Carbon-nitrogen hydrolase"/>
    <property type="match status" value="1"/>
</dbReference>
<evidence type="ECO:0000313" key="3">
    <source>
        <dbReference type="EMBL" id="SUD69637.1"/>
    </source>
</evidence>
<dbReference type="EC" id="3.5.1.100" evidence="3"/>
<keyword evidence="1 3" id="KW-0378">Hydrolase</keyword>
<organism evidence="3 4">
    <name type="scientific">Pseudomonas putida</name>
    <name type="common">Arthrobacter siderocapsulatus</name>
    <dbReference type="NCBI Taxonomy" id="303"/>
    <lineage>
        <taxon>Bacteria</taxon>
        <taxon>Pseudomonadati</taxon>
        <taxon>Pseudomonadota</taxon>
        <taxon>Gammaproteobacteria</taxon>
        <taxon>Pseudomonadales</taxon>
        <taxon>Pseudomonadaceae</taxon>
        <taxon>Pseudomonas</taxon>
    </lineage>
</organism>
<evidence type="ECO:0000256" key="1">
    <source>
        <dbReference type="ARBA" id="ARBA00022801"/>
    </source>
</evidence>
<sequence length="247" mass="26111">MKLCAVQLASVKGELQVNLDRHLHCIEQAADLGAELVVFPELSLTGYEPTLARQVALPLTSARLDPLQRICDRLAICVAVGLPLPTADGIQIAMPILRPGQPRLAYAKQRLHEDELAFFSAGDQPLVFAAGQLQVAPAICYESMFIAHAAQARDRGAELYLVSVAKTAKGIREGNEHYPQVARTLGIPVLMANCVGPADNFVGAGGSAAWDSQGNLLAALDGRQEGIILLDTANSSAIGVPLSMPSA</sequence>
<protein>
    <submittedName>
        <fullName evidence="3">Nitrilase/cyanide hydratase and apolipoprotein N-acyltransferase</fullName>
        <ecNumber evidence="3">3.5.1.100</ecNumber>
    </submittedName>
</protein>
<dbReference type="GO" id="GO:0050126">
    <property type="term" value="F:N-carbamoylputrescine amidase activity"/>
    <property type="evidence" value="ECO:0007669"/>
    <property type="project" value="TreeGrafter"/>
</dbReference>
<reference evidence="3 4" key="1">
    <citation type="submission" date="2018-06" db="EMBL/GenBank/DDBJ databases">
        <authorList>
            <consortium name="Pathogen Informatics"/>
            <person name="Doyle S."/>
        </authorList>
    </citation>
    <scope>NUCLEOTIDE SEQUENCE [LARGE SCALE GENOMIC DNA]</scope>
    <source>
        <strain evidence="3 4">NCTC7914</strain>
    </source>
</reference>
<evidence type="ECO:0000313" key="4">
    <source>
        <dbReference type="Proteomes" id="UP000254602"/>
    </source>
</evidence>
<dbReference type="Pfam" id="PF00795">
    <property type="entry name" value="CN_hydrolase"/>
    <property type="match status" value="1"/>
</dbReference>
<dbReference type="EMBL" id="UGUY01000001">
    <property type="protein sequence ID" value="SUD69637.1"/>
    <property type="molecule type" value="Genomic_DNA"/>
</dbReference>
<proteinExistence type="predicted"/>
<dbReference type="Proteomes" id="UP000254602">
    <property type="component" value="Unassembled WGS sequence"/>
</dbReference>
<dbReference type="GO" id="GO:0033388">
    <property type="term" value="P:putrescine biosynthetic process from arginine"/>
    <property type="evidence" value="ECO:0007669"/>
    <property type="project" value="TreeGrafter"/>
</dbReference>
<keyword evidence="3" id="KW-0012">Acyltransferase</keyword>
<accession>A0A379KQI4</accession>
<keyword evidence="3" id="KW-0808">Transferase</keyword>
<dbReference type="InterPro" id="IPR050345">
    <property type="entry name" value="Aliph_Amidase/BUP"/>
</dbReference>
<keyword evidence="3" id="KW-0449">Lipoprotein</keyword>
<evidence type="ECO:0000259" key="2">
    <source>
        <dbReference type="PROSITE" id="PS50263"/>
    </source>
</evidence>
<dbReference type="RefSeq" id="WP_046786140.1">
    <property type="nucleotide sequence ID" value="NZ_JABTYF010000002.1"/>
</dbReference>
<dbReference type="PROSITE" id="PS50263">
    <property type="entry name" value="CN_HYDROLASE"/>
    <property type="match status" value="1"/>
</dbReference>
<dbReference type="AlphaFoldDB" id="A0A379KQI4"/>
<dbReference type="SUPFAM" id="SSF56317">
    <property type="entry name" value="Carbon-nitrogen hydrolase"/>
    <property type="match status" value="1"/>
</dbReference>
<feature type="domain" description="CN hydrolase" evidence="2">
    <location>
        <begin position="1"/>
        <end position="234"/>
    </location>
</feature>
<dbReference type="InterPro" id="IPR003010">
    <property type="entry name" value="C-N_Hydrolase"/>
</dbReference>
<dbReference type="InterPro" id="IPR036526">
    <property type="entry name" value="C-N_Hydrolase_sf"/>
</dbReference>